<dbReference type="KEGG" id="ure:UREG_07346"/>
<feature type="transmembrane region" description="Helical" evidence="1">
    <location>
        <begin position="6"/>
        <end position="33"/>
    </location>
</feature>
<feature type="transmembrane region" description="Helical" evidence="1">
    <location>
        <begin position="40"/>
        <end position="60"/>
    </location>
</feature>
<evidence type="ECO:0000256" key="1">
    <source>
        <dbReference type="SAM" id="Phobius"/>
    </source>
</evidence>
<dbReference type="HOGENOM" id="CLU_2225159_0_0_1"/>
<accession>C4JYU5</accession>
<dbReference type="VEuPathDB" id="FungiDB:UREG_07346"/>
<gene>
    <name evidence="2" type="ORF">UREG_07346</name>
</gene>
<keyword evidence="3" id="KW-1185">Reference proteome</keyword>
<keyword evidence="1" id="KW-1133">Transmembrane helix</keyword>
<sequence>MTAPPVILIAPGLPCAVVVIHPGMITTGVLRVATALEDTIVNALLHLCAATITSVMGMVAALHHRVLVWTIIRHLAGPMRTLMTSGIRRRAIMMIRTCKVDTDVGL</sequence>
<dbReference type="EMBL" id="CH476619">
    <property type="protein sequence ID" value="EEP82481.1"/>
    <property type="molecule type" value="Genomic_DNA"/>
</dbReference>
<proteinExistence type="predicted"/>
<evidence type="ECO:0000313" key="2">
    <source>
        <dbReference type="EMBL" id="EEP82481.1"/>
    </source>
</evidence>
<protein>
    <submittedName>
        <fullName evidence="2">Uncharacterized protein</fullName>
    </submittedName>
</protein>
<reference evidence="3" key="1">
    <citation type="journal article" date="2009" name="Genome Res.">
        <title>Comparative genomic analyses of the human fungal pathogens Coccidioides and their relatives.</title>
        <authorList>
            <person name="Sharpton T.J."/>
            <person name="Stajich J.E."/>
            <person name="Rounsley S.D."/>
            <person name="Gardner M.J."/>
            <person name="Wortman J.R."/>
            <person name="Jordar V.S."/>
            <person name="Maiti R."/>
            <person name="Kodira C.D."/>
            <person name="Neafsey D.E."/>
            <person name="Zeng Q."/>
            <person name="Hung C.-Y."/>
            <person name="McMahan C."/>
            <person name="Muszewska A."/>
            <person name="Grynberg M."/>
            <person name="Mandel M.A."/>
            <person name="Kellner E.M."/>
            <person name="Barker B.M."/>
            <person name="Galgiani J.N."/>
            <person name="Orbach M.J."/>
            <person name="Kirkland T.N."/>
            <person name="Cole G.T."/>
            <person name="Henn M.R."/>
            <person name="Birren B.W."/>
            <person name="Taylor J.W."/>
        </authorList>
    </citation>
    <scope>NUCLEOTIDE SEQUENCE [LARGE SCALE GENOMIC DNA]</scope>
    <source>
        <strain evidence="3">UAMH 1704</strain>
    </source>
</reference>
<organism evidence="2 3">
    <name type="scientific">Uncinocarpus reesii (strain UAMH 1704)</name>
    <dbReference type="NCBI Taxonomy" id="336963"/>
    <lineage>
        <taxon>Eukaryota</taxon>
        <taxon>Fungi</taxon>
        <taxon>Dikarya</taxon>
        <taxon>Ascomycota</taxon>
        <taxon>Pezizomycotina</taxon>
        <taxon>Eurotiomycetes</taxon>
        <taxon>Eurotiomycetidae</taxon>
        <taxon>Onygenales</taxon>
        <taxon>Onygenaceae</taxon>
        <taxon>Uncinocarpus</taxon>
    </lineage>
</organism>
<evidence type="ECO:0000313" key="3">
    <source>
        <dbReference type="Proteomes" id="UP000002058"/>
    </source>
</evidence>
<keyword evidence="1" id="KW-0472">Membrane</keyword>
<name>C4JYU5_UNCRE</name>
<keyword evidence="1" id="KW-0812">Transmembrane</keyword>
<dbReference type="AlphaFoldDB" id="C4JYU5"/>
<dbReference type="RefSeq" id="XP_002582573.1">
    <property type="nucleotide sequence ID" value="XM_002582527.1"/>
</dbReference>
<dbReference type="GeneID" id="8444224"/>
<dbReference type="InParanoid" id="C4JYU5"/>
<dbReference type="Proteomes" id="UP000002058">
    <property type="component" value="Unassembled WGS sequence"/>
</dbReference>